<dbReference type="Proteomes" id="UP000231962">
    <property type="component" value="Unassembled WGS sequence"/>
</dbReference>
<dbReference type="Pfam" id="PF05258">
    <property type="entry name" value="DciA"/>
    <property type="match status" value="1"/>
</dbReference>
<dbReference type="PANTHER" id="PTHR36456:SF1">
    <property type="entry name" value="UPF0232 PROTEIN SCO3875"/>
    <property type="match status" value="1"/>
</dbReference>
<sequence length="152" mass="17170">MVASKPEKVDPSEFKRVLEKAGWNEKDFFAKVTLRTIAQRWSDMVGPIYASHSEPVDIVNDSLIVLVSHSAYKQELFFLKSRILSLAKRYLGKDSFSKIEIRIGKIQKPSQAQHRATVQKSGLAGKEGLIAIAEKESDPAVKKRLLELIEYL</sequence>
<evidence type="ECO:0000313" key="3">
    <source>
        <dbReference type="Proteomes" id="UP000231962"/>
    </source>
</evidence>
<dbReference type="AlphaFoldDB" id="A0A2M9ZRE3"/>
<protein>
    <recommendedName>
        <fullName evidence="5">DUF721 domain-containing protein</fullName>
    </recommendedName>
</protein>
<accession>A0A2M9ZRE3</accession>
<proteinExistence type="predicted"/>
<keyword evidence="3" id="KW-1185">Reference proteome</keyword>
<evidence type="ECO:0000313" key="4">
    <source>
        <dbReference type="Proteomes" id="UP000231990"/>
    </source>
</evidence>
<dbReference type="Proteomes" id="UP000231990">
    <property type="component" value="Unassembled WGS sequence"/>
</dbReference>
<organism evidence="2 4">
    <name type="scientific">Leptospira perolatii</name>
    <dbReference type="NCBI Taxonomy" id="2023191"/>
    <lineage>
        <taxon>Bacteria</taxon>
        <taxon>Pseudomonadati</taxon>
        <taxon>Spirochaetota</taxon>
        <taxon>Spirochaetia</taxon>
        <taxon>Leptospirales</taxon>
        <taxon>Leptospiraceae</taxon>
        <taxon>Leptospira</taxon>
    </lineage>
</organism>
<dbReference type="EMBL" id="NPDY01000001">
    <property type="protein sequence ID" value="PJZ71072.1"/>
    <property type="molecule type" value="Genomic_DNA"/>
</dbReference>
<dbReference type="OrthoDB" id="340781at2"/>
<comment type="caution">
    <text evidence="2">The sequence shown here is derived from an EMBL/GenBank/DDBJ whole genome shotgun (WGS) entry which is preliminary data.</text>
</comment>
<reference evidence="3 4" key="1">
    <citation type="submission" date="2017-07" db="EMBL/GenBank/DDBJ databases">
        <title>Leptospira spp. isolated from tropical soils.</title>
        <authorList>
            <person name="Thibeaux R."/>
            <person name="Iraola G."/>
            <person name="Ferres I."/>
            <person name="Bierque E."/>
            <person name="Girault D."/>
            <person name="Soupe-Gilbert M.-E."/>
            <person name="Picardeau M."/>
            <person name="Goarant C."/>
        </authorList>
    </citation>
    <scope>NUCLEOTIDE SEQUENCE [LARGE SCALE GENOMIC DNA]</scope>
    <source>
        <strain evidence="2 4">FH1-B-B1</strain>
        <strain evidence="1 3">FH1-B-C1</strain>
    </source>
</reference>
<gene>
    <name evidence="1" type="ORF">CH360_00685</name>
    <name evidence="2" type="ORF">CH373_00685</name>
</gene>
<dbReference type="EMBL" id="NPDZ01000001">
    <property type="protein sequence ID" value="PJZ74604.1"/>
    <property type="molecule type" value="Genomic_DNA"/>
</dbReference>
<dbReference type="PANTHER" id="PTHR36456">
    <property type="entry name" value="UPF0232 PROTEIN SCO3875"/>
    <property type="match status" value="1"/>
</dbReference>
<name>A0A2M9ZRE3_9LEPT</name>
<evidence type="ECO:0000313" key="2">
    <source>
        <dbReference type="EMBL" id="PJZ74604.1"/>
    </source>
</evidence>
<dbReference type="InterPro" id="IPR007922">
    <property type="entry name" value="DciA-like"/>
</dbReference>
<evidence type="ECO:0008006" key="5">
    <source>
        <dbReference type="Google" id="ProtNLM"/>
    </source>
</evidence>
<evidence type="ECO:0000313" key="1">
    <source>
        <dbReference type="EMBL" id="PJZ71072.1"/>
    </source>
</evidence>